<reference evidence="1 2" key="1">
    <citation type="submission" date="2014-01" db="EMBL/GenBank/DDBJ databases">
        <title>Draft genome sequencing of Bacillus alcalophilus CGMCC 1.3604.</title>
        <authorList>
            <person name="Yang J."/>
            <person name="Diao L."/>
            <person name="Yang S."/>
        </authorList>
    </citation>
    <scope>NUCLEOTIDE SEQUENCE [LARGE SCALE GENOMIC DNA]</scope>
    <source>
        <strain evidence="1 2">CGMCC 1.3604</strain>
    </source>
</reference>
<protein>
    <submittedName>
        <fullName evidence="1">Uncharacterized protein</fullName>
    </submittedName>
</protein>
<dbReference type="AlphaFoldDB" id="A0A4S4K1M8"/>
<dbReference type="EMBL" id="JALP01000067">
    <property type="protein sequence ID" value="THG91471.1"/>
    <property type="molecule type" value="Genomic_DNA"/>
</dbReference>
<name>A0A4S4K1M8_ALKAL</name>
<gene>
    <name evidence="1" type="ORF">AJ85_04630</name>
</gene>
<dbReference type="Proteomes" id="UP000297014">
    <property type="component" value="Unassembled WGS sequence"/>
</dbReference>
<comment type="caution">
    <text evidence="1">The sequence shown here is derived from an EMBL/GenBank/DDBJ whole genome shotgun (WGS) entry which is preliminary data.</text>
</comment>
<organism evidence="1 2">
    <name type="scientific">Alkalihalobacillus alcalophilus ATCC 27647 = CGMCC 1.3604</name>
    <dbReference type="NCBI Taxonomy" id="1218173"/>
    <lineage>
        <taxon>Bacteria</taxon>
        <taxon>Bacillati</taxon>
        <taxon>Bacillota</taxon>
        <taxon>Bacilli</taxon>
        <taxon>Bacillales</taxon>
        <taxon>Bacillaceae</taxon>
        <taxon>Alkalihalobacillus</taxon>
    </lineage>
</organism>
<sequence length="51" mass="5575">MFLVLGKELDVVGQGRCVKKERNGTQKSLADTPLAKITLNNPTLLMGVGYR</sequence>
<evidence type="ECO:0000313" key="2">
    <source>
        <dbReference type="Proteomes" id="UP000297014"/>
    </source>
</evidence>
<proteinExistence type="predicted"/>
<evidence type="ECO:0000313" key="1">
    <source>
        <dbReference type="EMBL" id="THG91471.1"/>
    </source>
</evidence>
<accession>A0A4S4K1M8</accession>